<dbReference type="CDD" id="cd01167">
    <property type="entry name" value="bac_FRK"/>
    <property type="match status" value="1"/>
</dbReference>
<gene>
    <name evidence="8" type="ORF">ACFQJ6_10860</name>
</gene>
<dbReference type="EC" id="2.7.1.-" evidence="8"/>
<keyword evidence="9" id="KW-1185">Reference proteome</keyword>
<dbReference type="PANTHER" id="PTHR43085:SF1">
    <property type="entry name" value="PSEUDOURIDINE KINASE-RELATED"/>
    <property type="match status" value="1"/>
</dbReference>
<organism evidence="8 9">
    <name type="scientific">Halorussus caseinilyticus</name>
    <dbReference type="NCBI Taxonomy" id="3034025"/>
    <lineage>
        <taxon>Archaea</taxon>
        <taxon>Methanobacteriati</taxon>
        <taxon>Methanobacteriota</taxon>
        <taxon>Stenosarchaea group</taxon>
        <taxon>Halobacteria</taxon>
        <taxon>Halobacteriales</taxon>
        <taxon>Haladaptataceae</taxon>
        <taxon>Halorussus</taxon>
    </lineage>
</organism>
<keyword evidence="5" id="KW-0067">ATP-binding</keyword>
<proteinExistence type="inferred from homology"/>
<evidence type="ECO:0000259" key="7">
    <source>
        <dbReference type="Pfam" id="PF00294"/>
    </source>
</evidence>
<dbReference type="GO" id="GO:0008865">
    <property type="term" value="F:fructokinase activity"/>
    <property type="evidence" value="ECO:0007669"/>
    <property type="project" value="UniProtKB-ARBA"/>
</dbReference>
<dbReference type="InterPro" id="IPR029056">
    <property type="entry name" value="Ribokinase-like"/>
</dbReference>
<dbReference type="GO" id="GO:0006000">
    <property type="term" value="P:fructose metabolic process"/>
    <property type="evidence" value="ECO:0007669"/>
    <property type="project" value="UniProtKB-ARBA"/>
</dbReference>
<dbReference type="Pfam" id="PF00294">
    <property type="entry name" value="PfkB"/>
    <property type="match status" value="1"/>
</dbReference>
<dbReference type="EMBL" id="JBHSZH010000005">
    <property type="protein sequence ID" value="MFC7080546.1"/>
    <property type="molecule type" value="Genomic_DNA"/>
</dbReference>
<dbReference type="PROSITE" id="PS00584">
    <property type="entry name" value="PFKB_KINASES_2"/>
    <property type="match status" value="1"/>
</dbReference>
<dbReference type="InterPro" id="IPR002139">
    <property type="entry name" value="Ribo/fructo_kinase"/>
</dbReference>
<dbReference type="AlphaFoldDB" id="A0ABD5WJ21"/>
<evidence type="ECO:0000256" key="5">
    <source>
        <dbReference type="ARBA" id="ARBA00022840"/>
    </source>
</evidence>
<accession>A0ABD5WJ21</accession>
<evidence type="ECO:0000313" key="8">
    <source>
        <dbReference type="EMBL" id="MFC7080546.1"/>
    </source>
</evidence>
<dbReference type="GO" id="GO:0005524">
    <property type="term" value="F:ATP binding"/>
    <property type="evidence" value="ECO:0007669"/>
    <property type="project" value="UniProtKB-KW"/>
</dbReference>
<sequence length="339" mass="35169">MTDTNPDILVAGEALIDFLPDGPGPLSGVENFSRRAGGAPANVAVALARLDAVPWFWTRVGEDPFGDHLAETLASFGVPDRFVERDPAAKTALAFVSHDADADRAFTFYRDGTADTRVEPGGVPDEILDSVSWVYVGGVMLAADPGRTATLDLAERGERDCTVVFDPNARPELWDSDEEFATAVHEMLAYADVVKATPEDLAAAGFGSEDAEDESESPENLAASVVESGPHTVLLTLGGSGAFARSTDAAPWGSGAASHGGYEVESVADTTGAGDAFTAGALAAFATGTDREGGATTDPTDRSLSDLLGFANAVAAVTTTAPGAMTALPTREEVRQFRQ</sequence>
<feature type="domain" description="Carbohydrate kinase PfkB" evidence="7">
    <location>
        <begin position="7"/>
        <end position="331"/>
    </location>
</feature>
<keyword evidence="2 6" id="KW-0808">Transferase</keyword>
<protein>
    <submittedName>
        <fullName evidence="8">Carbohydrate kinase</fullName>
        <ecNumber evidence="8">2.7.1.-</ecNumber>
    </submittedName>
</protein>
<dbReference type="InterPro" id="IPR002173">
    <property type="entry name" value="Carboh/pur_kinase_PfkB_CS"/>
</dbReference>
<evidence type="ECO:0000256" key="1">
    <source>
        <dbReference type="ARBA" id="ARBA00010688"/>
    </source>
</evidence>
<dbReference type="SUPFAM" id="SSF53613">
    <property type="entry name" value="Ribokinase-like"/>
    <property type="match status" value="1"/>
</dbReference>
<dbReference type="PANTHER" id="PTHR43085">
    <property type="entry name" value="HEXOKINASE FAMILY MEMBER"/>
    <property type="match status" value="1"/>
</dbReference>
<keyword evidence="4 6" id="KW-0418">Kinase</keyword>
<comment type="similarity">
    <text evidence="1 6">Belongs to the carbohydrate kinase PfkB family.</text>
</comment>
<dbReference type="InterPro" id="IPR011611">
    <property type="entry name" value="PfkB_dom"/>
</dbReference>
<evidence type="ECO:0000256" key="6">
    <source>
        <dbReference type="RuleBase" id="RU003704"/>
    </source>
</evidence>
<evidence type="ECO:0000256" key="3">
    <source>
        <dbReference type="ARBA" id="ARBA00022741"/>
    </source>
</evidence>
<evidence type="ECO:0000256" key="2">
    <source>
        <dbReference type="ARBA" id="ARBA00022679"/>
    </source>
</evidence>
<dbReference type="Proteomes" id="UP001596407">
    <property type="component" value="Unassembled WGS sequence"/>
</dbReference>
<dbReference type="PRINTS" id="PR00990">
    <property type="entry name" value="RIBOKINASE"/>
</dbReference>
<dbReference type="Gene3D" id="3.40.1190.20">
    <property type="match status" value="1"/>
</dbReference>
<evidence type="ECO:0000313" key="9">
    <source>
        <dbReference type="Proteomes" id="UP001596407"/>
    </source>
</evidence>
<dbReference type="InterPro" id="IPR050306">
    <property type="entry name" value="PfkB_Carbo_kinase"/>
</dbReference>
<reference evidence="8 9" key="1">
    <citation type="journal article" date="2019" name="Int. J. Syst. Evol. Microbiol.">
        <title>The Global Catalogue of Microorganisms (GCM) 10K type strain sequencing project: providing services to taxonomists for standard genome sequencing and annotation.</title>
        <authorList>
            <consortium name="The Broad Institute Genomics Platform"/>
            <consortium name="The Broad Institute Genome Sequencing Center for Infectious Disease"/>
            <person name="Wu L."/>
            <person name="Ma J."/>
        </authorList>
    </citation>
    <scope>NUCLEOTIDE SEQUENCE [LARGE SCALE GENOMIC DNA]</scope>
    <source>
        <strain evidence="8 9">DT72</strain>
    </source>
</reference>
<comment type="caution">
    <text evidence="8">The sequence shown here is derived from an EMBL/GenBank/DDBJ whole genome shotgun (WGS) entry which is preliminary data.</text>
</comment>
<dbReference type="RefSeq" id="WP_382209772.1">
    <property type="nucleotide sequence ID" value="NZ_JBHSZH010000005.1"/>
</dbReference>
<name>A0ABD5WJ21_9EURY</name>
<evidence type="ECO:0000256" key="4">
    <source>
        <dbReference type="ARBA" id="ARBA00022777"/>
    </source>
</evidence>
<keyword evidence="3" id="KW-0547">Nucleotide-binding</keyword>